<reference evidence="1" key="2">
    <citation type="journal article" date="2015" name="Data Brief">
        <title>Shoot transcriptome of the giant reed, Arundo donax.</title>
        <authorList>
            <person name="Barrero R.A."/>
            <person name="Guerrero F.D."/>
            <person name="Moolhuijzen P."/>
            <person name="Goolsby J.A."/>
            <person name="Tidwell J."/>
            <person name="Bellgard S.E."/>
            <person name="Bellgard M.I."/>
        </authorList>
    </citation>
    <scope>NUCLEOTIDE SEQUENCE</scope>
    <source>
        <tissue evidence="1">Shoot tissue taken approximately 20 cm above the soil surface</tissue>
    </source>
</reference>
<protein>
    <submittedName>
        <fullName evidence="1">Uncharacterized protein</fullName>
    </submittedName>
</protein>
<proteinExistence type="predicted"/>
<name>A0A0A9HBP1_ARUDO</name>
<reference evidence="1" key="1">
    <citation type="submission" date="2014-09" db="EMBL/GenBank/DDBJ databases">
        <authorList>
            <person name="Magalhaes I.L.F."/>
            <person name="Oliveira U."/>
            <person name="Santos F.R."/>
            <person name="Vidigal T.H.D.A."/>
            <person name="Brescovit A.D."/>
            <person name="Santos A.J."/>
        </authorList>
    </citation>
    <scope>NUCLEOTIDE SEQUENCE</scope>
    <source>
        <tissue evidence="1">Shoot tissue taken approximately 20 cm above the soil surface</tissue>
    </source>
</reference>
<dbReference type="AlphaFoldDB" id="A0A0A9HBP1"/>
<sequence>MASNDAGDRITETKDLLFNFLSLFLLEVLHQHACSQVTDRSTVIFLFHRRYPAKLFVSTGH</sequence>
<accession>A0A0A9HBP1</accession>
<evidence type="ECO:0000313" key="1">
    <source>
        <dbReference type="EMBL" id="JAE33224.1"/>
    </source>
</evidence>
<dbReference type="EMBL" id="GBRH01164672">
    <property type="protein sequence ID" value="JAE33224.1"/>
    <property type="molecule type" value="Transcribed_RNA"/>
</dbReference>
<organism evidence="1">
    <name type="scientific">Arundo donax</name>
    <name type="common">Giant reed</name>
    <name type="synonym">Donax arundinaceus</name>
    <dbReference type="NCBI Taxonomy" id="35708"/>
    <lineage>
        <taxon>Eukaryota</taxon>
        <taxon>Viridiplantae</taxon>
        <taxon>Streptophyta</taxon>
        <taxon>Embryophyta</taxon>
        <taxon>Tracheophyta</taxon>
        <taxon>Spermatophyta</taxon>
        <taxon>Magnoliopsida</taxon>
        <taxon>Liliopsida</taxon>
        <taxon>Poales</taxon>
        <taxon>Poaceae</taxon>
        <taxon>PACMAD clade</taxon>
        <taxon>Arundinoideae</taxon>
        <taxon>Arundineae</taxon>
        <taxon>Arundo</taxon>
    </lineage>
</organism>